<dbReference type="RefSeq" id="WP_345168939.1">
    <property type="nucleotide sequence ID" value="NZ_BAABGX010000003.1"/>
</dbReference>
<keyword evidence="3 10" id="KW-1134">Transmembrane beta strand</keyword>
<dbReference type="InterPro" id="IPR008969">
    <property type="entry name" value="CarboxyPept-like_regulatory"/>
</dbReference>
<keyword evidence="16" id="KW-1185">Reference proteome</keyword>
<comment type="subcellular location">
    <subcellularLocation>
        <location evidence="1 10">Cell outer membrane</location>
        <topology evidence="1 10">Multi-pass membrane protein</topology>
    </subcellularLocation>
</comment>
<feature type="domain" description="TonB-dependent receptor-like beta-barrel" evidence="13">
    <location>
        <begin position="414"/>
        <end position="866"/>
    </location>
</feature>
<dbReference type="Pfam" id="PF00593">
    <property type="entry name" value="TonB_dep_Rec_b-barrel"/>
    <property type="match status" value="1"/>
</dbReference>
<dbReference type="Gene3D" id="2.60.40.1120">
    <property type="entry name" value="Carboxypeptidase-like, regulatory domain"/>
    <property type="match status" value="1"/>
</dbReference>
<sequence>MTQHYMRFPYLASLIACLLAFLPLLATAQTTPDSLITARYDQAPLQTILNDLEKKSPVRFYYQSQWLSDIKVTASFDRTPLPEVLRKSLEGTTLEFIQYHPYAVVIKPAGFVQPVLATKDSQGRPLNRVQIGSPQNASRAAKVTLRGRLVNAKTNEGVAGATVAVEAMKAGAMSDAEGNYEISLPVGEHLVSYRVVGLMSEERIVALYNSGKVDVTLYENAVALREVQINSERLTDQNVNSIEMGVNKLDMGVVRKMPSFMGEADVVKAVMLLPGVSSVGEGSGGFNVRGGSTDQNLVLMGGVPVYNPSHLFGFFSVFNPDAVQDVTLYRGGIPAQFGGRLSSVLDVKQKEGNKNKLTGKGALGPVTSRLVLEGPLGADKKTTFLVAGRVSYLDWFLKRLKDEELRRSSASFYDITAQVNHQFGEKDKLAIGGYFSKDAFGFTEDSLYNWQNIGASIKHTHTFSEKLVGTLSGVVSKYSFESKDELEARASSFKNGIWSVEVKPELTYYAGRHVITAGFQGTRYEFQPGILTATSEESSVNGSALPYQQSLEGAVYLSDEFTITPRLSLIAGLRFSTFWNVGPGQVYVYAPGEPKRIRTITDTLHYEAGQTIAKYSGPEPRVSLKFNITENSSIKAGYQRMRQYIHLVSSTVGISPIDFWQTSNTYIKPQVGDQYSLGYFHNLLDNALEFSVEGYYKDIQNMLDYKEGADLWLNPAVEADLLAGKGRTYGAEVLLSKKSGKVTGWTSYTYARSLIQVASDNPEEEINRGEWYSSNHDKPHTFNLVTAWQMNRRVALTSNFTYSTGRPTTAPIGHYLNEGRIIPIYGPRNQARIPDYHRLDLSLTIETNHKKDKKWEGRWNLSVNNVYGRKNAYSVFYKHERYSVPKPYKLSVVGIPLPSISYEFKF</sequence>
<gene>
    <name evidence="15" type="ORF">GCM10023183_34300</name>
</gene>
<comment type="caution">
    <text evidence="15">The sequence shown here is derived from an EMBL/GenBank/DDBJ whole genome shotgun (WGS) entry which is preliminary data.</text>
</comment>
<dbReference type="Pfam" id="PF13715">
    <property type="entry name" value="CarbopepD_reg_2"/>
    <property type="match status" value="1"/>
</dbReference>
<evidence type="ECO:0000259" key="14">
    <source>
        <dbReference type="Pfam" id="PF07715"/>
    </source>
</evidence>
<dbReference type="InterPro" id="IPR000531">
    <property type="entry name" value="Beta-barrel_TonB"/>
</dbReference>
<keyword evidence="9 10" id="KW-0998">Cell outer membrane</keyword>
<dbReference type="InterPro" id="IPR037066">
    <property type="entry name" value="Plug_dom_sf"/>
</dbReference>
<keyword evidence="8" id="KW-0675">Receptor</keyword>
<dbReference type="InterPro" id="IPR039426">
    <property type="entry name" value="TonB-dep_rcpt-like"/>
</dbReference>
<feature type="domain" description="TonB-dependent receptor plug" evidence="14">
    <location>
        <begin position="264"/>
        <end position="340"/>
    </location>
</feature>
<dbReference type="Pfam" id="PF07715">
    <property type="entry name" value="Plug"/>
    <property type="match status" value="1"/>
</dbReference>
<accession>A0ABP8G004</accession>
<keyword evidence="4 10" id="KW-0812">Transmembrane</keyword>
<evidence type="ECO:0000259" key="13">
    <source>
        <dbReference type="Pfam" id="PF00593"/>
    </source>
</evidence>
<dbReference type="InterPro" id="IPR036942">
    <property type="entry name" value="Beta-barrel_TonB_sf"/>
</dbReference>
<dbReference type="PANTHER" id="PTHR30069">
    <property type="entry name" value="TONB-DEPENDENT OUTER MEMBRANE RECEPTOR"/>
    <property type="match status" value="1"/>
</dbReference>
<proteinExistence type="inferred from homology"/>
<organism evidence="15 16">
    <name type="scientific">Nibribacter koreensis</name>
    <dbReference type="NCBI Taxonomy" id="1084519"/>
    <lineage>
        <taxon>Bacteria</taxon>
        <taxon>Pseudomonadati</taxon>
        <taxon>Bacteroidota</taxon>
        <taxon>Cytophagia</taxon>
        <taxon>Cytophagales</taxon>
        <taxon>Hymenobacteraceae</taxon>
        <taxon>Nibribacter</taxon>
    </lineage>
</organism>
<keyword evidence="2 10" id="KW-0813">Transport</keyword>
<evidence type="ECO:0000313" key="15">
    <source>
        <dbReference type="EMBL" id="GAA4314183.1"/>
    </source>
</evidence>
<dbReference type="Gene3D" id="2.40.170.20">
    <property type="entry name" value="TonB-dependent receptor, beta-barrel domain"/>
    <property type="match status" value="1"/>
</dbReference>
<keyword evidence="5 12" id="KW-0732">Signal</keyword>
<keyword evidence="6 11" id="KW-0798">TonB box</keyword>
<evidence type="ECO:0000256" key="6">
    <source>
        <dbReference type="ARBA" id="ARBA00023077"/>
    </source>
</evidence>
<evidence type="ECO:0000256" key="2">
    <source>
        <dbReference type="ARBA" id="ARBA00022448"/>
    </source>
</evidence>
<protein>
    <submittedName>
        <fullName evidence="15">Carboxypeptidase-like regulatory domain-containing protein</fullName>
    </submittedName>
</protein>
<evidence type="ECO:0000256" key="7">
    <source>
        <dbReference type="ARBA" id="ARBA00023136"/>
    </source>
</evidence>
<feature type="signal peptide" evidence="12">
    <location>
        <begin position="1"/>
        <end position="28"/>
    </location>
</feature>
<keyword evidence="7 10" id="KW-0472">Membrane</keyword>
<reference evidence="16" key="1">
    <citation type="journal article" date="2019" name="Int. J. Syst. Evol. Microbiol.">
        <title>The Global Catalogue of Microorganisms (GCM) 10K type strain sequencing project: providing services to taxonomists for standard genome sequencing and annotation.</title>
        <authorList>
            <consortium name="The Broad Institute Genomics Platform"/>
            <consortium name="The Broad Institute Genome Sequencing Center for Infectious Disease"/>
            <person name="Wu L."/>
            <person name="Ma J."/>
        </authorList>
    </citation>
    <scope>NUCLEOTIDE SEQUENCE [LARGE SCALE GENOMIC DNA]</scope>
    <source>
        <strain evidence="16">JCM 17917</strain>
    </source>
</reference>
<comment type="similarity">
    <text evidence="10 11">Belongs to the TonB-dependent receptor family.</text>
</comment>
<evidence type="ECO:0000256" key="12">
    <source>
        <dbReference type="SAM" id="SignalP"/>
    </source>
</evidence>
<dbReference type="InterPro" id="IPR012910">
    <property type="entry name" value="Plug_dom"/>
</dbReference>
<dbReference type="SUPFAM" id="SSF49464">
    <property type="entry name" value="Carboxypeptidase regulatory domain-like"/>
    <property type="match status" value="1"/>
</dbReference>
<evidence type="ECO:0000313" key="16">
    <source>
        <dbReference type="Proteomes" id="UP001501844"/>
    </source>
</evidence>
<dbReference type="Proteomes" id="UP001501844">
    <property type="component" value="Unassembled WGS sequence"/>
</dbReference>
<dbReference type="Gene3D" id="2.170.130.10">
    <property type="entry name" value="TonB-dependent receptor, plug domain"/>
    <property type="match status" value="1"/>
</dbReference>
<evidence type="ECO:0000256" key="4">
    <source>
        <dbReference type="ARBA" id="ARBA00022692"/>
    </source>
</evidence>
<evidence type="ECO:0000256" key="9">
    <source>
        <dbReference type="ARBA" id="ARBA00023237"/>
    </source>
</evidence>
<evidence type="ECO:0000256" key="5">
    <source>
        <dbReference type="ARBA" id="ARBA00022729"/>
    </source>
</evidence>
<evidence type="ECO:0000256" key="10">
    <source>
        <dbReference type="PROSITE-ProRule" id="PRU01360"/>
    </source>
</evidence>
<dbReference type="SUPFAM" id="SSF56935">
    <property type="entry name" value="Porins"/>
    <property type="match status" value="1"/>
</dbReference>
<dbReference type="PROSITE" id="PS52016">
    <property type="entry name" value="TONB_DEPENDENT_REC_3"/>
    <property type="match status" value="1"/>
</dbReference>
<evidence type="ECO:0000256" key="3">
    <source>
        <dbReference type="ARBA" id="ARBA00022452"/>
    </source>
</evidence>
<feature type="chain" id="PRO_5047243413" evidence="12">
    <location>
        <begin position="29"/>
        <end position="906"/>
    </location>
</feature>
<dbReference type="PANTHER" id="PTHR30069:SF29">
    <property type="entry name" value="HEMOGLOBIN AND HEMOGLOBIN-HAPTOGLOBIN-BINDING PROTEIN 1-RELATED"/>
    <property type="match status" value="1"/>
</dbReference>
<evidence type="ECO:0000256" key="11">
    <source>
        <dbReference type="RuleBase" id="RU003357"/>
    </source>
</evidence>
<evidence type="ECO:0000256" key="8">
    <source>
        <dbReference type="ARBA" id="ARBA00023170"/>
    </source>
</evidence>
<evidence type="ECO:0000256" key="1">
    <source>
        <dbReference type="ARBA" id="ARBA00004571"/>
    </source>
</evidence>
<dbReference type="EMBL" id="BAABGX010000003">
    <property type="protein sequence ID" value="GAA4314183.1"/>
    <property type="molecule type" value="Genomic_DNA"/>
</dbReference>
<name>A0ABP8G004_9BACT</name>